<comment type="similarity">
    <text evidence="7">Belongs to the binding-protein-dependent transport system permease family.</text>
</comment>
<feature type="transmembrane region" description="Helical" evidence="7">
    <location>
        <begin position="298"/>
        <end position="318"/>
    </location>
</feature>
<dbReference type="InterPro" id="IPR050809">
    <property type="entry name" value="UgpAE/MalFG_permease"/>
</dbReference>
<evidence type="ECO:0000256" key="4">
    <source>
        <dbReference type="ARBA" id="ARBA00022692"/>
    </source>
</evidence>
<feature type="transmembrane region" description="Helical" evidence="7">
    <location>
        <begin position="38"/>
        <end position="67"/>
    </location>
</feature>
<evidence type="ECO:0000256" key="3">
    <source>
        <dbReference type="ARBA" id="ARBA00022475"/>
    </source>
</evidence>
<dbReference type="SUPFAM" id="SSF161098">
    <property type="entry name" value="MetI-like"/>
    <property type="match status" value="1"/>
</dbReference>
<gene>
    <name evidence="9" type="ORF">CDQ84_06150</name>
</gene>
<dbReference type="Pfam" id="PF00528">
    <property type="entry name" value="BPD_transp_1"/>
    <property type="match status" value="1"/>
</dbReference>
<dbReference type="AlphaFoldDB" id="A0A2K2FHQ0"/>
<accession>A0A2K2FHQ0</accession>
<proteinExistence type="inferred from homology"/>
<protein>
    <recommendedName>
        <fullName evidence="8">ABC transmembrane type-1 domain-containing protein</fullName>
    </recommendedName>
</protein>
<dbReference type="InterPro" id="IPR035906">
    <property type="entry name" value="MetI-like_sf"/>
</dbReference>
<evidence type="ECO:0000256" key="6">
    <source>
        <dbReference type="ARBA" id="ARBA00023136"/>
    </source>
</evidence>
<dbReference type="GO" id="GO:0005886">
    <property type="term" value="C:plasma membrane"/>
    <property type="evidence" value="ECO:0007669"/>
    <property type="project" value="UniProtKB-SubCell"/>
</dbReference>
<dbReference type="InterPro" id="IPR000515">
    <property type="entry name" value="MetI-like"/>
</dbReference>
<dbReference type="Proteomes" id="UP000236151">
    <property type="component" value="Unassembled WGS sequence"/>
</dbReference>
<name>A0A2K2FHQ0_9CLOT</name>
<dbReference type="Gene3D" id="1.10.3720.10">
    <property type="entry name" value="MetI-like"/>
    <property type="match status" value="1"/>
</dbReference>
<keyword evidence="4 7" id="KW-0812">Transmembrane</keyword>
<dbReference type="KEGG" id="cthd:CDO33_05110"/>
<dbReference type="GO" id="GO:0055085">
    <property type="term" value="P:transmembrane transport"/>
    <property type="evidence" value="ECO:0007669"/>
    <property type="project" value="InterPro"/>
</dbReference>
<reference evidence="9 10" key="1">
    <citation type="submission" date="2017-06" db="EMBL/GenBank/DDBJ databases">
        <title>Investigating the central metabolism of Clostridium thermosuccinogenes.</title>
        <authorList>
            <person name="Koendjbiharie J.G."/>
            <person name="van Kranenburg R."/>
        </authorList>
    </citation>
    <scope>NUCLEOTIDE SEQUENCE [LARGE SCALE GENOMIC DNA]</scope>
    <source>
        <strain evidence="9 10">DSM 5806</strain>
    </source>
</reference>
<feature type="transmembrane region" description="Helical" evidence="7">
    <location>
        <begin position="134"/>
        <end position="157"/>
    </location>
</feature>
<evidence type="ECO:0000313" key="9">
    <source>
        <dbReference type="EMBL" id="PNU00405.1"/>
    </source>
</evidence>
<feature type="transmembrane region" description="Helical" evidence="7">
    <location>
        <begin position="232"/>
        <end position="256"/>
    </location>
</feature>
<keyword evidence="10" id="KW-1185">Reference proteome</keyword>
<keyword evidence="3" id="KW-1003">Cell membrane</keyword>
<evidence type="ECO:0000313" key="10">
    <source>
        <dbReference type="Proteomes" id="UP000236151"/>
    </source>
</evidence>
<feature type="transmembrane region" description="Helical" evidence="7">
    <location>
        <begin position="177"/>
        <end position="196"/>
    </location>
</feature>
<evidence type="ECO:0000256" key="5">
    <source>
        <dbReference type="ARBA" id="ARBA00022989"/>
    </source>
</evidence>
<sequence>MSALSAFAIRGEVKGRSLMKKILLSDQTRHLMKKYRTLYLFLIPGAIIMILFAYLPMGGLVMVFQLYDPVSGFFGSKWVGFENFARVFSTPVFGRALRNTLVISGLKLLIGFPMPVIFALMLNELRHQRFKKTVQTITYIPNFVSWVIVSGIWYSMLSSSGVVNEILLKLGLISDPILFMQNKALFYPIIIFTELWKSLGYNTIFYISSIATIPTEIYEAAEIDGASRFKQAIYITIPSISGTIALLFIMQVGGLLNAGFDQLWTMGNVAVRDMADILDTAVLRTLTSGSIYDLSTGAALGMFKSVVGLLLFFITNWVSKKFIDESIV</sequence>
<evidence type="ECO:0000256" key="2">
    <source>
        <dbReference type="ARBA" id="ARBA00022448"/>
    </source>
</evidence>
<organism evidence="9 10">
    <name type="scientific">Clostridium thermosuccinogenes</name>
    <dbReference type="NCBI Taxonomy" id="84032"/>
    <lineage>
        <taxon>Bacteria</taxon>
        <taxon>Bacillati</taxon>
        <taxon>Bacillota</taxon>
        <taxon>Clostridia</taxon>
        <taxon>Eubacteriales</taxon>
        <taxon>Clostridiaceae</taxon>
        <taxon>Clostridium</taxon>
    </lineage>
</organism>
<evidence type="ECO:0000259" key="8">
    <source>
        <dbReference type="PROSITE" id="PS50928"/>
    </source>
</evidence>
<dbReference type="PANTHER" id="PTHR43227">
    <property type="entry name" value="BLL4140 PROTEIN"/>
    <property type="match status" value="1"/>
</dbReference>
<dbReference type="CDD" id="cd06261">
    <property type="entry name" value="TM_PBP2"/>
    <property type="match status" value="1"/>
</dbReference>
<dbReference type="PANTHER" id="PTHR43227:SF11">
    <property type="entry name" value="BLL4140 PROTEIN"/>
    <property type="match status" value="1"/>
</dbReference>
<feature type="domain" description="ABC transmembrane type-1" evidence="8">
    <location>
        <begin position="97"/>
        <end position="315"/>
    </location>
</feature>
<comment type="subcellular location">
    <subcellularLocation>
        <location evidence="1 7">Cell membrane</location>
        <topology evidence="1 7">Multi-pass membrane protein</topology>
    </subcellularLocation>
</comment>
<evidence type="ECO:0000256" key="7">
    <source>
        <dbReference type="RuleBase" id="RU363032"/>
    </source>
</evidence>
<keyword evidence="5 7" id="KW-1133">Transmembrane helix</keyword>
<dbReference type="PROSITE" id="PS50928">
    <property type="entry name" value="ABC_TM1"/>
    <property type="match status" value="1"/>
</dbReference>
<comment type="caution">
    <text evidence="9">The sequence shown here is derived from an EMBL/GenBank/DDBJ whole genome shotgun (WGS) entry which is preliminary data.</text>
</comment>
<evidence type="ECO:0000256" key="1">
    <source>
        <dbReference type="ARBA" id="ARBA00004651"/>
    </source>
</evidence>
<dbReference type="EMBL" id="NIOJ01000011">
    <property type="protein sequence ID" value="PNU00405.1"/>
    <property type="molecule type" value="Genomic_DNA"/>
</dbReference>
<keyword evidence="6 7" id="KW-0472">Membrane</keyword>
<keyword evidence="2 7" id="KW-0813">Transport</keyword>
<feature type="transmembrane region" description="Helical" evidence="7">
    <location>
        <begin position="101"/>
        <end position="122"/>
    </location>
</feature>